<feature type="compositionally biased region" description="Low complexity" evidence="1">
    <location>
        <begin position="57"/>
        <end position="74"/>
    </location>
</feature>
<protein>
    <submittedName>
        <fullName evidence="3">SpoIID/LytB domain-containing protein</fullName>
    </submittedName>
</protein>
<sequence>MVKPIFSLIQRRPWPLIPVLGMVPLVSILLISQSRQSAPVAQETSTVISASPTANLAVPSPTTTPTAAKSVVKTPTASPKKSTQKSGSPAKPAANTSPASAAKNPKPQAKAKSTAPAKQQKTSAQASAAPISASAAERLAAAKSSTAIDSVLEIQVAIAVEANSLAVGTSTPGVILDTNGQVLRELPAESAYTAQLDGSGITLNSWQLPSAVYIEPTEGGLVYVGDRWYRGRLLLMVRPSGLLAVNHVLLRDYLYSVVGAEVSPSWPMAALKAQAIAARSYALTYYFKPATDFYHIGDDEQYQVYAGAEKEADRTYQAVNETAGEFISYRGGIVESLYAASDDIVIDAHGGRGMSQLGALKLAEEGYDYRQILGTYYPGTGLARIEVDQE</sequence>
<name>A0ABV0JAU0_9CYAN</name>
<feature type="compositionally biased region" description="Low complexity" evidence="1">
    <location>
        <begin position="97"/>
        <end position="129"/>
    </location>
</feature>
<comment type="caution">
    <text evidence="3">The sequence shown here is derived from an EMBL/GenBank/DDBJ whole genome shotgun (WGS) entry which is preliminary data.</text>
</comment>
<dbReference type="Pfam" id="PF08486">
    <property type="entry name" value="SpoIID"/>
    <property type="match status" value="1"/>
</dbReference>
<reference evidence="3 4" key="1">
    <citation type="submission" date="2022-04" db="EMBL/GenBank/DDBJ databases">
        <title>Positive selection, recombination, and allopatry shape intraspecific diversity of widespread and dominant cyanobacteria.</title>
        <authorList>
            <person name="Wei J."/>
            <person name="Shu W."/>
            <person name="Hu C."/>
        </authorList>
    </citation>
    <scope>NUCLEOTIDE SEQUENCE [LARGE SCALE GENOMIC DNA]</scope>
    <source>
        <strain evidence="3 4">GB2-A4</strain>
    </source>
</reference>
<evidence type="ECO:0000313" key="3">
    <source>
        <dbReference type="EMBL" id="MEP0818890.1"/>
    </source>
</evidence>
<evidence type="ECO:0000259" key="2">
    <source>
        <dbReference type="Pfam" id="PF08486"/>
    </source>
</evidence>
<accession>A0ABV0JAU0</accession>
<feature type="region of interest" description="Disordered" evidence="1">
    <location>
        <begin position="52"/>
        <end position="129"/>
    </location>
</feature>
<dbReference type="Proteomes" id="UP001464891">
    <property type="component" value="Unassembled WGS sequence"/>
</dbReference>
<feature type="domain" description="Sporulation stage II protein D amidase enhancer LytB N-terminal" evidence="2">
    <location>
        <begin position="241"/>
        <end position="329"/>
    </location>
</feature>
<organism evidence="3 4">
    <name type="scientific">Trichocoleus desertorum GB2-A4</name>
    <dbReference type="NCBI Taxonomy" id="2933944"/>
    <lineage>
        <taxon>Bacteria</taxon>
        <taxon>Bacillati</taxon>
        <taxon>Cyanobacteriota</taxon>
        <taxon>Cyanophyceae</taxon>
        <taxon>Leptolyngbyales</taxon>
        <taxon>Trichocoleusaceae</taxon>
        <taxon>Trichocoleus</taxon>
    </lineage>
</organism>
<evidence type="ECO:0000313" key="4">
    <source>
        <dbReference type="Proteomes" id="UP001464891"/>
    </source>
</evidence>
<evidence type="ECO:0000256" key="1">
    <source>
        <dbReference type="SAM" id="MobiDB-lite"/>
    </source>
</evidence>
<dbReference type="RefSeq" id="WP_190437472.1">
    <property type="nucleotide sequence ID" value="NZ_JAMPKM010000011.1"/>
</dbReference>
<proteinExistence type="predicted"/>
<dbReference type="EMBL" id="JAMPKM010000011">
    <property type="protein sequence ID" value="MEP0818890.1"/>
    <property type="molecule type" value="Genomic_DNA"/>
</dbReference>
<feature type="compositionally biased region" description="Polar residues" evidence="1">
    <location>
        <begin position="75"/>
        <end position="87"/>
    </location>
</feature>
<dbReference type="InterPro" id="IPR013486">
    <property type="entry name" value="SpoIID/LytB"/>
</dbReference>
<dbReference type="InterPro" id="IPR013693">
    <property type="entry name" value="SpoIID/LytB_N"/>
</dbReference>
<keyword evidence="4" id="KW-1185">Reference proteome</keyword>
<gene>
    <name evidence="3" type="ORF">NC998_17470</name>
</gene>
<dbReference type="NCBIfam" id="TIGR02669">
    <property type="entry name" value="SpoIID_LytB"/>
    <property type="match status" value="1"/>
</dbReference>